<gene>
    <name evidence="3" type="ORF">C8D92_10157</name>
</gene>
<dbReference type="Proteomes" id="UP000245887">
    <property type="component" value="Unassembled WGS sequence"/>
</dbReference>
<dbReference type="PROSITE" id="PS51833">
    <property type="entry name" value="HDOD"/>
    <property type="match status" value="1"/>
</dbReference>
<dbReference type="CDD" id="cd00038">
    <property type="entry name" value="CAP_ED"/>
    <property type="match status" value="1"/>
</dbReference>
<dbReference type="SMART" id="SM00471">
    <property type="entry name" value="HDc"/>
    <property type="match status" value="1"/>
</dbReference>
<reference evidence="3 4" key="1">
    <citation type="submission" date="2018-04" db="EMBL/GenBank/DDBJ databases">
        <title>Genomic Encyclopedia of Type Strains, Phase IV (KMG-IV): sequencing the most valuable type-strain genomes for metagenomic binning, comparative biology and taxonomic classification.</title>
        <authorList>
            <person name="Goeker M."/>
        </authorList>
    </citation>
    <scope>NUCLEOTIDE SEQUENCE [LARGE SCALE GENOMIC DNA]</scope>
    <source>
        <strain evidence="3 4">DSM 28688</strain>
    </source>
</reference>
<feature type="domain" description="Cyclic nucleotide-binding" evidence="1">
    <location>
        <begin position="19"/>
        <end position="117"/>
    </location>
</feature>
<organism evidence="3 4">
    <name type="scientific">Tamilnaduibacter salinus</name>
    <dbReference type="NCBI Taxonomy" id="1484056"/>
    <lineage>
        <taxon>Bacteria</taxon>
        <taxon>Pseudomonadati</taxon>
        <taxon>Pseudomonadota</taxon>
        <taxon>Gammaproteobacteria</taxon>
        <taxon>Pseudomonadales</taxon>
        <taxon>Marinobacteraceae</taxon>
        <taxon>Tamilnaduibacter</taxon>
    </lineage>
</organism>
<dbReference type="CDD" id="cd00077">
    <property type="entry name" value="HDc"/>
    <property type="match status" value="1"/>
</dbReference>
<dbReference type="PANTHER" id="PTHR33525:SF3">
    <property type="entry name" value="RIBONUCLEASE Y"/>
    <property type="match status" value="1"/>
</dbReference>
<dbReference type="EMBL" id="QEKQ01000001">
    <property type="protein sequence ID" value="PVY78854.1"/>
    <property type="molecule type" value="Genomic_DNA"/>
</dbReference>
<dbReference type="OrthoDB" id="598113at2"/>
<dbReference type="InterPro" id="IPR003607">
    <property type="entry name" value="HD/PDEase_dom"/>
</dbReference>
<evidence type="ECO:0000313" key="3">
    <source>
        <dbReference type="EMBL" id="PVY78854.1"/>
    </source>
</evidence>
<dbReference type="Gene3D" id="2.60.120.10">
    <property type="entry name" value="Jelly Rolls"/>
    <property type="match status" value="1"/>
</dbReference>
<dbReference type="SUPFAM" id="SSF109604">
    <property type="entry name" value="HD-domain/PDEase-like"/>
    <property type="match status" value="1"/>
</dbReference>
<dbReference type="SUPFAM" id="SSF51206">
    <property type="entry name" value="cAMP-binding domain-like"/>
    <property type="match status" value="1"/>
</dbReference>
<evidence type="ECO:0000259" key="2">
    <source>
        <dbReference type="PROSITE" id="PS51833"/>
    </source>
</evidence>
<feature type="domain" description="HDOD" evidence="2">
    <location>
        <begin position="160"/>
        <end position="347"/>
    </location>
</feature>
<dbReference type="AlphaFoldDB" id="A0A2U1D0F1"/>
<protein>
    <submittedName>
        <fullName evidence="3">HD-like signal output (HDOD) protein</fullName>
    </submittedName>
</protein>
<dbReference type="InterPro" id="IPR052340">
    <property type="entry name" value="RNase_Y/CdgJ"/>
</dbReference>
<dbReference type="RefSeq" id="WP_116918124.1">
    <property type="nucleotide sequence ID" value="NZ_QEKQ01000001.1"/>
</dbReference>
<dbReference type="InterPro" id="IPR018490">
    <property type="entry name" value="cNMP-bd_dom_sf"/>
</dbReference>
<dbReference type="InterPro" id="IPR000595">
    <property type="entry name" value="cNMP-bd_dom"/>
</dbReference>
<proteinExistence type="predicted"/>
<dbReference type="Pfam" id="PF08668">
    <property type="entry name" value="HDOD"/>
    <property type="match status" value="1"/>
</dbReference>
<dbReference type="InterPro" id="IPR014710">
    <property type="entry name" value="RmlC-like_jellyroll"/>
</dbReference>
<evidence type="ECO:0000313" key="4">
    <source>
        <dbReference type="Proteomes" id="UP000245887"/>
    </source>
</evidence>
<comment type="caution">
    <text evidence="3">The sequence shown here is derived from an EMBL/GenBank/DDBJ whole genome shotgun (WGS) entry which is preliminary data.</text>
</comment>
<name>A0A2U1D0F1_9GAMM</name>
<dbReference type="Gene3D" id="1.10.3210.10">
    <property type="entry name" value="Hypothetical protein af1432"/>
    <property type="match status" value="1"/>
</dbReference>
<dbReference type="PROSITE" id="PS50042">
    <property type="entry name" value="CNMP_BINDING_3"/>
    <property type="match status" value="1"/>
</dbReference>
<dbReference type="InterPro" id="IPR013976">
    <property type="entry name" value="HDOD"/>
</dbReference>
<evidence type="ECO:0000259" key="1">
    <source>
        <dbReference type="PROSITE" id="PS50042"/>
    </source>
</evidence>
<sequence length="421" mass="46894">MTARESAPVQPRQLRVYQPLDRLTDDQLILLSSRAEFRQYRPGQSIAEQGTRDGLDLFLLEGEVALSARDGRTSTIAADSEAAHNPIARLQPRMYSVTATKPVRLMAVAQELVNHLLRTAPAEELTEAAEVAPDSDQDDTPAHDLLMEFYADLKANRLRLPSVPDVAFKVRRATERENATADDMAQVVSADPSIAAKLIRACNSALYRGVSETRTVREAVVRLGTRTTRQLVTMFAMREVFRAEHKQLQEQMDELWHHSREVAALCWVLADAATRLDPEEAMLAGLLHDIGMIPVYVFADQQAHLAGDLTEVAHVVDALRADVGAAVLENWSFPEAFVRAARHAENWEYEAAEEEPQLADVVIVAQLHAMIHGQRNEGLPHFSEVPAYRRLGELTLSASRSLELLHQAEDRVSELQSLLRG</sequence>
<accession>A0A2U1D0F1</accession>
<dbReference type="PANTHER" id="PTHR33525">
    <property type="match status" value="1"/>
</dbReference>